<organism evidence="1 2">
    <name type="scientific">Fusarium decemcellulare</name>
    <dbReference type="NCBI Taxonomy" id="57161"/>
    <lineage>
        <taxon>Eukaryota</taxon>
        <taxon>Fungi</taxon>
        <taxon>Dikarya</taxon>
        <taxon>Ascomycota</taxon>
        <taxon>Pezizomycotina</taxon>
        <taxon>Sordariomycetes</taxon>
        <taxon>Hypocreomycetidae</taxon>
        <taxon>Hypocreales</taxon>
        <taxon>Nectriaceae</taxon>
        <taxon>Fusarium</taxon>
        <taxon>Fusarium decemcellulare species complex</taxon>
    </lineage>
</organism>
<dbReference type="EMBL" id="JANRMS010000175">
    <property type="protein sequence ID" value="KAJ3544875.1"/>
    <property type="molecule type" value="Genomic_DNA"/>
</dbReference>
<comment type="caution">
    <text evidence="1">The sequence shown here is derived from an EMBL/GenBank/DDBJ whole genome shotgun (WGS) entry which is preliminary data.</text>
</comment>
<keyword evidence="2" id="KW-1185">Reference proteome</keyword>
<protein>
    <submittedName>
        <fullName evidence="1">Uncharacterized protein</fullName>
    </submittedName>
</protein>
<sequence>MAKYDNSSEGIILVLGVTGAGKSYFLNRLKDHSAKEGHSLRSETSECQAVQIYLDEDRKRSITVVDTPGFDDTERPHTDVLAEITDFLTAQHSSGVPLRGILYLHKITDNKMTGSSMTYLRLFESLVGEDALQNVILVTTMWNRVRDEYRSDALRHEQELLDDFWAPMEDKGSYVAQFDGTPKSAYSLVFQLAAKESVVLDIQKELVDQDRSLLETSAGAGLIHQLEEDREVYQLQLTKLDAQLQRELKSGSKDKVRDLKDKKAQVEKILRLMDESMGRMSVRPGGPMRERIKQAVRTGGREVKGHAVVVLAAVLNVTLFVVQLTVGGF</sequence>
<gene>
    <name evidence="1" type="ORF">NM208_g2807</name>
</gene>
<reference evidence="1" key="1">
    <citation type="submission" date="2022-08" db="EMBL/GenBank/DDBJ databases">
        <title>Genome Sequence of Fusarium decemcellulare.</title>
        <authorList>
            <person name="Buettner E."/>
        </authorList>
    </citation>
    <scope>NUCLEOTIDE SEQUENCE</scope>
    <source>
        <strain evidence="1">Babe19</strain>
    </source>
</reference>
<evidence type="ECO:0000313" key="2">
    <source>
        <dbReference type="Proteomes" id="UP001148629"/>
    </source>
</evidence>
<evidence type="ECO:0000313" key="1">
    <source>
        <dbReference type="EMBL" id="KAJ3544875.1"/>
    </source>
</evidence>
<dbReference type="Proteomes" id="UP001148629">
    <property type="component" value="Unassembled WGS sequence"/>
</dbReference>
<name>A0ACC1SR77_9HYPO</name>
<proteinExistence type="predicted"/>
<accession>A0ACC1SR77</accession>